<reference evidence="8 9" key="1">
    <citation type="submission" date="2020-07" db="EMBL/GenBank/DDBJ databases">
        <title>Spirosoma foliorum sp. nov., isolated from the leaves on the Nejang mountain Korea, Republic of.</title>
        <authorList>
            <person name="Ho H."/>
            <person name="Lee Y.-J."/>
            <person name="Nurcahyanto D.-A."/>
            <person name="Kim S.-G."/>
        </authorList>
    </citation>
    <scope>NUCLEOTIDE SEQUENCE [LARGE SCALE GENOMIC DNA]</scope>
    <source>
        <strain evidence="8 9">PL0136</strain>
    </source>
</reference>
<dbReference type="Pfam" id="PF14322">
    <property type="entry name" value="SusD-like_3"/>
    <property type="match status" value="1"/>
</dbReference>
<keyword evidence="3" id="KW-0732">Signal</keyword>
<evidence type="ECO:0000313" key="9">
    <source>
        <dbReference type="Proteomes" id="UP000515369"/>
    </source>
</evidence>
<name>A0A7G5H122_9BACT</name>
<dbReference type="AlphaFoldDB" id="A0A7G5H122"/>
<evidence type="ECO:0000313" key="8">
    <source>
        <dbReference type="EMBL" id="QMW04814.1"/>
    </source>
</evidence>
<organism evidence="8 9">
    <name type="scientific">Spirosoma foliorum</name>
    <dbReference type="NCBI Taxonomy" id="2710596"/>
    <lineage>
        <taxon>Bacteria</taxon>
        <taxon>Pseudomonadati</taxon>
        <taxon>Bacteroidota</taxon>
        <taxon>Cytophagia</taxon>
        <taxon>Cytophagales</taxon>
        <taxon>Cytophagaceae</taxon>
        <taxon>Spirosoma</taxon>
    </lineage>
</organism>
<dbReference type="Gene3D" id="1.25.40.390">
    <property type="match status" value="1"/>
</dbReference>
<evidence type="ECO:0000256" key="1">
    <source>
        <dbReference type="ARBA" id="ARBA00004442"/>
    </source>
</evidence>
<proteinExistence type="inferred from homology"/>
<feature type="domain" description="RagB/SusD" evidence="6">
    <location>
        <begin position="320"/>
        <end position="514"/>
    </location>
</feature>
<gene>
    <name evidence="8" type="ORF">H3H32_07800</name>
</gene>
<dbReference type="PROSITE" id="PS51257">
    <property type="entry name" value="PROKAR_LIPOPROTEIN"/>
    <property type="match status" value="1"/>
</dbReference>
<keyword evidence="9" id="KW-1185">Reference proteome</keyword>
<protein>
    <submittedName>
        <fullName evidence="8">RagB/SusD family nutrient uptake outer membrane protein</fullName>
    </submittedName>
</protein>
<dbReference type="SUPFAM" id="SSF48452">
    <property type="entry name" value="TPR-like"/>
    <property type="match status" value="1"/>
</dbReference>
<keyword evidence="5" id="KW-0998">Cell outer membrane</keyword>
<comment type="subcellular location">
    <subcellularLocation>
        <location evidence="1">Cell outer membrane</location>
    </subcellularLocation>
</comment>
<dbReference type="EMBL" id="CP059732">
    <property type="protein sequence ID" value="QMW04814.1"/>
    <property type="molecule type" value="Genomic_DNA"/>
</dbReference>
<dbReference type="InterPro" id="IPR012944">
    <property type="entry name" value="SusD_RagB_dom"/>
</dbReference>
<accession>A0A7G5H122</accession>
<evidence type="ECO:0000256" key="2">
    <source>
        <dbReference type="ARBA" id="ARBA00006275"/>
    </source>
</evidence>
<dbReference type="Proteomes" id="UP000515369">
    <property type="component" value="Chromosome"/>
</dbReference>
<evidence type="ECO:0000256" key="4">
    <source>
        <dbReference type="ARBA" id="ARBA00023136"/>
    </source>
</evidence>
<sequence length="514" mass="57392">MKKIIFIGVVALLLTGCKESFLDLTPPTNLSSATFFQTEDQFRQAVNAAYTPLRELTNVGVYDDEMRSDNTFFTIYQANRGLEKSREAFPQFAIDATVSSIPNAPGSRWNASYRGIAYVNTIIDRLAANTSLSTDVKNSILGEAYFLRAYYYFGLVTHFGGVPLQLKEVANPEESFQARNTPAEVYAQIKTDVKSAIDLLPTVTTFPQSGRATKGAAKMLLAYALMSGESRDYAAAEKELVDITKMNYALLADYAKVFDPANKNHQESIFDVQYMADRVSGQQSDFAWQFMPKMTNPTFLMGFDGGRMNIFSGWNVPTDEMVASYEKGDVRLPASIAVVEGVISGVEDFTADFIGSPVNYTPKAGKTYRYMIRKYFHPPYDIAFNTPDNFPVYRYSGVLLLLAECLVQQNKAGAALPYLNQVRRRAGLPEATTATLDIVSNEMRHELAFENHRWQDLIRIGKAIEVATAKGNQLKAQYGWILPSAFNVTPQKLLDPIPFREVQINSKLVQNPGY</sequence>
<evidence type="ECO:0000256" key="5">
    <source>
        <dbReference type="ARBA" id="ARBA00023237"/>
    </source>
</evidence>
<evidence type="ECO:0000259" key="6">
    <source>
        <dbReference type="Pfam" id="PF07980"/>
    </source>
</evidence>
<dbReference type="Pfam" id="PF07980">
    <property type="entry name" value="SusD_RagB"/>
    <property type="match status" value="1"/>
</dbReference>
<dbReference type="KEGG" id="sfol:H3H32_07800"/>
<comment type="similarity">
    <text evidence="2">Belongs to the SusD family.</text>
</comment>
<evidence type="ECO:0000256" key="3">
    <source>
        <dbReference type="ARBA" id="ARBA00022729"/>
    </source>
</evidence>
<dbReference type="InterPro" id="IPR033985">
    <property type="entry name" value="SusD-like_N"/>
</dbReference>
<evidence type="ECO:0000259" key="7">
    <source>
        <dbReference type="Pfam" id="PF14322"/>
    </source>
</evidence>
<feature type="domain" description="SusD-like N-terminal" evidence="7">
    <location>
        <begin position="21"/>
        <end position="222"/>
    </location>
</feature>
<dbReference type="GO" id="GO:0009279">
    <property type="term" value="C:cell outer membrane"/>
    <property type="evidence" value="ECO:0007669"/>
    <property type="project" value="UniProtKB-SubCell"/>
</dbReference>
<dbReference type="CDD" id="cd08977">
    <property type="entry name" value="SusD"/>
    <property type="match status" value="1"/>
</dbReference>
<dbReference type="InterPro" id="IPR011990">
    <property type="entry name" value="TPR-like_helical_dom_sf"/>
</dbReference>
<keyword evidence="4" id="KW-0472">Membrane</keyword>
<dbReference type="RefSeq" id="WP_182462166.1">
    <property type="nucleotide sequence ID" value="NZ_CP059732.1"/>
</dbReference>